<proteinExistence type="predicted"/>
<dbReference type="EMBL" id="JASCZI010181318">
    <property type="protein sequence ID" value="MED6181755.1"/>
    <property type="molecule type" value="Genomic_DNA"/>
</dbReference>
<dbReference type="Proteomes" id="UP001341840">
    <property type="component" value="Unassembled WGS sequence"/>
</dbReference>
<feature type="region of interest" description="Disordered" evidence="1">
    <location>
        <begin position="127"/>
        <end position="151"/>
    </location>
</feature>
<comment type="caution">
    <text evidence="2">The sequence shown here is derived from an EMBL/GenBank/DDBJ whole genome shotgun (WGS) entry which is preliminary data.</text>
</comment>
<gene>
    <name evidence="2" type="ORF">PIB30_022355</name>
</gene>
<protein>
    <submittedName>
        <fullName evidence="2">Uncharacterized protein</fullName>
    </submittedName>
</protein>
<evidence type="ECO:0000256" key="1">
    <source>
        <dbReference type="SAM" id="MobiDB-lite"/>
    </source>
</evidence>
<feature type="compositionally biased region" description="Basic and acidic residues" evidence="1">
    <location>
        <begin position="177"/>
        <end position="187"/>
    </location>
</feature>
<sequence length="204" mass="23142">MENRSDRWNMNGRVCWWLWVVVEIEKEGWRAFGEKEEVKGLLFIRTDSAIEPVRLSGHWIRGSIVGSLVALEGLSAVGLPLSKPSDSIRPIFTGFDRFDRFDRFKPVLKHKRSLSRTGPVWGPVHRFSDRTDRSDPLSKSDRTGRFDWKTGEPDSIPIRSVIRTACANRSNPSKPVKPGENRPDRTARFRLGQVYRAAASAGAP</sequence>
<name>A0ABU6W736_9FABA</name>
<reference evidence="2 3" key="1">
    <citation type="journal article" date="2023" name="Plants (Basel)">
        <title>Bridging the Gap: Combining Genomics and Transcriptomics Approaches to Understand Stylosanthes scabra, an Orphan Legume from the Brazilian Caatinga.</title>
        <authorList>
            <person name="Ferreira-Neto J.R.C."/>
            <person name="da Silva M.D."/>
            <person name="Binneck E."/>
            <person name="de Melo N.F."/>
            <person name="da Silva R.H."/>
            <person name="de Melo A.L.T.M."/>
            <person name="Pandolfi V."/>
            <person name="Bustamante F.O."/>
            <person name="Brasileiro-Vidal A.C."/>
            <person name="Benko-Iseppon A.M."/>
        </authorList>
    </citation>
    <scope>NUCLEOTIDE SEQUENCE [LARGE SCALE GENOMIC DNA]</scope>
    <source>
        <tissue evidence="2">Leaves</tissue>
    </source>
</reference>
<evidence type="ECO:0000313" key="3">
    <source>
        <dbReference type="Proteomes" id="UP001341840"/>
    </source>
</evidence>
<accession>A0ABU6W736</accession>
<keyword evidence="3" id="KW-1185">Reference proteome</keyword>
<evidence type="ECO:0000313" key="2">
    <source>
        <dbReference type="EMBL" id="MED6181755.1"/>
    </source>
</evidence>
<feature type="region of interest" description="Disordered" evidence="1">
    <location>
        <begin position="167"/>
        <end position="191"/>
    </location>
</feature>
<organism evidence="2 3">
    <name type="scientific">Stylosanthes scabra</name>
    <dbReference type="NCBI Taxonomy" id="79078"/>
    <lineage>
        <taxon>Eukaryota</taxon>
        <taxon>Viridiplantae</taxon>
        <taxon>Streptophyta</taxon>
        <taxon>Embryophyta</taxon>
        <taxon>Tracheophyta</taxon>
        <taxon>Spermatophyta</taxon>
        <taxon>Magnoliopsida</taxon>
        <taxon>eudicotyledons</taxon>
        <taxon>Gunneridae</taxon>
        <taxon>Pentapetalae</taxon>
        <taxon>rosids</taxon>
        <taxon>fabids</taxon>
        <taxon>Fabales</taxon>
        <taxon>Fabaceae</taxon>
        <taxon>Papilionoideae</taxon>
        <taxon>50 kb inversion clade</taxon>
        <taxon>dalbergioids sensu lato</taxon>
        <taxon>Dalbergieae</taxon>
        <taxon>Pterocarpus clade</taxon>
        <taxon>Stylosanthes</taxon>
    </lineage>
</organism>